<evidence type="ECO:0000256" key="3">
    <source>
        <dbReference type="ARBA" id="ARBA00022679"/>
    </source>
</evidence>
<dbReference type="PROSITE" id="PS51826">
    <property type="entry name" value="PSBD"/>
    <property type="match status" value="1"/>
</dbReference>
<dbReference type="AlphaFoldDB" id="A0A8T4LJ05"/>
<comment type="caution">
    <text evidence="9">The sequence shown here is derived from an EMBL/GenBank/DDBJ whole genome shotgun (WGS) entry which is preliminary data.</text>
</comment>
<gene>
    <name evidence="9" type="ORF">J4203_04985</name>
</gene>
<dbReference type="GO" id="GO:0005737">
    <property type="term" value="C:cytoplasm"/>
    <property type="evidence" value="ECO:0007669"/>
    <property type="project" value="TreeGrafter"/>
</dbReference>
<dbReference type="Gene3D" id="3.30.559.10">
    <property type="entry name" value="Chloramphenicol acetyltransferase-like domain"/>
    <property type="match status" value="1"/>
</dbReference>
<sequence length="455" mass="48026">MAFDFKFPDVGEGIHEGELVEWLVKEGDVVKADQAIANVETDKAVVEIPCPKAGTVLKLHAKVGDTIKVGEVLVTIGSAGEKYAGPAAAPAVTPPAAQAKAPTATVSKAQPTAPSSMARGGTPAVPGAPKVAAYSADASAAAFEPMQVPSQVLAMPHTRQLARELGVDIKRVPGTGPAGRITDEDVKRFAGGGGSVSPQAGAAAAGGMALPAFEKASWLATGEEERVALKGLRKKIAENMSRSNWMVPTAVQFDEVDVSELVEAREKEKARAERQGVKLTYLAFIAKAVAHALKEFPYVNASLDEGKQEIVLKKYYNVGIAVDTPDGLMVPVVKDADQKSILEIAKEISEKAALARERKIALGDLRGGTFTITNIGSVGGIGGIAVVNYPEVAILALGTIRKLPRVVEDRILLRHVMNVSLSFDHRVVDGALAARFVNEVKKHLEDPYAMLLEVI</sequence>
<feature type="region of interest" description="Disordered" evidence="6">
    <location>
        <begin position="94"/>
        <end position="124"/>
    </location>
</feature>
<reference evidence="9" key="1">
    <citation type="submission" date="2021-03" db="EMBL/GenBank/DDBJ databases">
        <authorList>
            <person name="Jaffe A."/>
        </authorList>
    </citation>
    <scope>NUCLEOTIDE SEQUENCE</scope>
    <source>
        <strain evidence="9">RIFCSPLOWO2_01_FULL_58_19</strain>
    </source>
</reference>
<dbReference type="InterPro" id="IPR036625">
    <property type="entry name" value="E3-bd_dom_sf"/>
</dbReference>
<dbReference type="SUPFAM" id="SSF47005">
    <property type="entry name" value="Peripheral subunit-binding domain of 2-oxo acid dehydrogenase complex"/>
    <property type="match status" value="1"/>
</dbReference>
<protein>
    <submittedName>
        <fullName evidence="9">2-oxo acid dehydrogenase subunit E2</fullName>
    </submittedName>
</protein>
<dbReference type="InterPro" id="IPR023213">
    <property type="entry name" value="CAT-like_dom_sf"/>
</dbReference>
<evidence type="ECO:0000259" key="8">
    <source>
        <dbReference type="PROSITE" id="PS51826"/>
    </source>
</evidence>
<evidence type="ECO:0000256" key="4">
    <source>
        <dbReference type="ARBA" id="ARBA00022823"/>
    </source>
</evidence>
<proteinExistence type="inferred from homology"/>
<dbReference type="Pfam" id="PF00364">
    <property type="entry name" value="Biotin_lipoyl"/>
    <property type="match status" value="1"/>
</dbReference>
<feature type="domain" description="Lipoyl-binding" evidence="7">
    <location>
        <begin position="2"/>
        <end position="77"/>
    </location>
</feature>
<dbReference type="SUPFAM" id="SSF52777">
    <property type="entry name" value="CoA-dependent acyltransferases"/>
    <property type="match status" value="1"/>
</dbReference>
<evidence type="ECO:0000256" key="6">
    <source>
        <dbReference type="SAM" id="MobiDB-lite"/>
    </source>
</evidence>
<dbReference type="SUPFAM" id="SSF51230">
    <property type="entry name" value="Single hybrid motif"/>
    <property type="match status" value="1"/>
</dbReference>
<evidence type="ECO:0000259" key="7">
    <source>
        <dbReference type="PROSITE" id="PS50968"/>
    </source>
</evidence>
<dbReference type="GO" id="GO:0016407">
    <property type="term" value="F:acetyltransferase activity"/>
    <property type="evidence" value="ECO:0007669"/>
    <property type="project" value="TreeGrafter"/>
</dbReference>
<evidence type="ECO:0000256" key="2">
    <source>
        <dbReference type="ARBA" id="ARBA00007317"/>
    </source>
</evidence>
<dbReference type="FunFam" id="3.30.559.10:FF:000007">
    <property type="entry name" value="Dihydrolipoamide acetyltransferase component of pyruvate dehydrogenase complex"/>
    <property type="match status" value="1"/>
</dbReference>
<dbReference type="InterPro" id="IPR011053">
    <property type="entry name" value="Single_hybrid_motif"/>
</dbReference>
<dbReference type="PANTHER" id="PTHR43178">
    <property type="entry name" value="DIHYDROLIPOAMIDE ACETYLTRANSFERASE COMPONENT OF PYRUVATE DEHYDROGENASE COMPLEX"/>
    <property type="match status" value="1"/>
</dbReference>
<dbReference type="EMBL" id="JAGVWE010000004">
    <property type="protein sequence ID" value="MBS3063205.1"/>
    <property type="molecule type" value="Genomic_DNA"/>
</dbReference>
<dbReference type="InterPro" id="IPR050743">
    <property type="entry name" value="2-oxoacid_DH_E2_comp"/>
</dbReference>
<organism evidence="9 10">
    <name type="scientific">Candidatus Iainarchaeum sp</name>
    <dbReference type="NCBI Taxonomy" id="3101447"/>
    <lineage>
        <taxon>Archaea</taxon>
        <taxon>Candidatus Iainarchaeota</taxon>
        <taxon>Candidatus Iainarchaeia</taxon>
        <taxon>Candidatus Iainarchaeales</taxon>
        <taxon>Candidatus Iainarchaeaceae</taxon>
        <taxon>Candidatus Iainarchaeum</taxon>
    </lineage>
</organism>
<keyword evidence="3" id="KW-0808">Transferase</keyword>
<dbReference type="PROSITE" id="PS00189">
    <property type="entry name" value="LIPOYL"/>
    <property type="match status" value="1"/>
</dbReference>
<evidence type="ECO:0000256" key="5">
    <source>
        <dbReference type="ARBA" id="ARBA00023315"/>
    </source>
</evidence>
<reference evidence="9" key="2">
    <citation type="submission" date="2021-05" db="EMBL/GenBank/DDBJ databases">
        <title>Protein family content uncovers lineage relationships and bacterial pathway maintenance mechanisms in DPANN archaea.</title>
        <authorList>
            <person name="Castelle C.J."/>
            <person name="Meheust R."/>
            <person name="Jaffe A.L."/>
            <person name="Seitz K."/>
            <person name="Gong X."/>
            <person name="Baker B.J."/>
            <person name="Banfield J.F."/>
        </authorList>
    </citation>
    <scope>NUCLEOTIDE SEQUENCE</scope>
    <source>
        <strain evidence="9">RIFCSPLOWO2_01_FULL_58_19</strain>
    </source>
</reference>
<evidence type="ECO:0000313" key="10">
    <source>
        <dbReference type="Proteomes" id="UP000678237"/>
    </source>
</evidence>
<evidence type="ECO:0000313" key="9">
    <source>
        <dbReference type="EMBL" id="MBS3063205.1"/>
    </source>
</evidence>
<keyword evidence="4" id="KW-0450">Lipoyl</keyword>
<feature type="compositionally biased region" description="Polar residues" evidence="6">
    <location>
        <begin position="106"/>
        <end position="115"/>
    </location>
</feature>
<dbReference type="Gene3D" id="2.40.50.100">
    <property type="match status" value="1"/>
</dbReference>
<accession>A0A8T4LJ05</accession>
<dbReference type="GO" id="GO:0031405">
    <property type="term" value="F:lipoic acid binding"/>
    <property type="evidence" value="ECO:0007669"/>
    <property type="project" value="TreeGrafter"/>
</dbReference>
<keyword evidence="5" id="KW-0012">Acyltransferase</keyword>
<dbReference type="CDD" id="cd06849">
    <property type="entry name" value="lipoyl_domain"/>
    <property type="match status" value="1"/>
</dbReference>
<dbReference type="InterPro" id="IPR001078">
    <property type="entry name" value="2-oxoacid_DH_actylTfrase"/>
</dbReference>
<feature type="domain" description="Peripheral subunit-binding (PSBD)" evidence="8">
    <location>
        <begin position="153"/>
        <end position="190"/>
    </location>
</feature>
<feature type="compositionally biased region" description="Low complexity" evidence="6">
    <location>
        <begin position="94"/>
        <end position="105"/>
    </location>
</feature>
<dbReference type="Gene3D" id="4.10.320.10">
    <property type="entry name" value="E3-binding domain"/>
    <property type="match status" value="1"/>
</dbReference>
<dbReference type="Proteomes" id="UP000678237">
    <property type="component" value="Unassembled WGS sequence"/>
</dbReference>
<dbReference type="InterPro" id="IPR003016">
    <property type="entry name" value="2-oxoA_DH_lipoyl-BS"/>
</dbReference>
<dbReference type="PANTHER" id="PTHR43178:SF5">
    <property type="entry name" value="LIPOAMIDE ACYLTRANSFERASE COMPONENT OF BRANCHED-CHAIN ALPHA-KETO ACID DEHYDROGENASE COMPLEX, MITOCHONDRIAL"/>
    <property type="match status" value="1"/>
</dbReference>
<dbReference type="Pfam" id="PF02817">
    <property type="entry name" value="E3_binding"/>
    <property type="match status" value="1"/>
</dbReference>
<comment type="similarity">
    <text evidence="2">Belongs to the 2-oxoacid dehydrogenase family.</text>
</comment>
<dbReference type="Pfam" id="PF00198">
    <property type="entry name" value="2-oxoacid_dh"/>
    <property type="match status" value="1"/>
</dbReference>
<evidence type="ECO:0000256" key="1">
    <source>
        <dbReference type="ARBA" id="ARBA00001938"/>
    </source>
</evidence>
<dbReference type="InterPro" id="IPR000089">
    <property type="entry name" value="Biotin_lipoyl"/>
</dbReference>
<comment type="cofactor">
    <cofactor evidence="1">
        <name>(R)-lipoate</name>
        <dbReference type="ChEBI" id="CHEBI:83088"/>
    </cofactor>
</comment>
<dbReference type="PROSITE" id="PS50968">
    <property type="entry name" value="BIOTINYL_LIPOYL"/>
    <property type="match status" value="1"/>
</dbReference>
<name>A0A8T4LJ05_9ARCH</name>
<dbReference type="InterPro" id="IPR004167">
    <property type="entry name" value="PSBD"/>
</dbReference>